<feature type="domain" description="DUF5916" evidence="1">
    <location>
        <begin position="236"/>
        <end position="318"/>
    </location>
</feature>
<protein>
    <recommendedName>
        <fullName evidence="1">DUF5916 domain-containing protein</fullName>
    </recommendedName>
</protein>
<accession>A0ABQ6GVG8</accession>
<evidence type="ECO:0000259" key="1">
    <source>
        <dbReference type="Pfam" id="PF19313"/>
    </source>
</evidence>
<dbReference type="RefSeq" id="WP_284245849.1">
    <property type="nucleotide sequence ID" value="NZ_BSST01000001.1"/>
</dbReference>
<reference evidence="2 3" key="1">
    <citation type="submission" date="2023-03" db="EMBL/GenBank/DDBJ databases">
        <title>Draft genome sequence of Thalassotalea insulae KCTC 62186T.</title>
        <authorList>
            <person name="Sawabe T."/>
        </authorList>
    </citation>
    <scope>NUCLEOTIDE SEQUENCE [LARGE SCALE GENOMIC DNA]</scope>
    <source>
        <strain evidence="2 3">KCTC 62186</strain>
    </source>
</reference>
<organism evidence="2 3">
    <name type="scientific">Thalassotalea insulae</name>
    <dbReference type="NCBI Taxonomy" id="2056778"/>
    <lineage>
        <taxon>Bacteria</taxon>
        <taxon>Pseudomonadati</taxon>
        <taxon>Pseudomonadota</taxon>
        <taxon>Gammaproteobacteria</taxon>
        <taxon>Alteromonadales</taxon>
        <taxon>Colwelliaceae</taxon>
        <taxon>Thalassotalea</taxon>
    </lineage>
</organism>
<feature type="domain" description="DUF5916" evidence="1">
    <location>
        <begin position="402"/>
        <end position="734"/>
    </location>
</feature>
<comment type="caution">
    <text evidence="2">The sequence shown here is derived from an EMBL/GenBank/DDBJ whole genome shotgun (WGS) entry which is preliminary data.</text>
</comment>
<gene>
    <name evidence="2" type="ORF">tinsulaeT_32430</name>
</gene>
<dbReference type="EMBL" id="BSST01000001">
    <property type="protein sequence ID" value="GLX79903.1"/>
    <property type="molecule type" value="Genomic_DNA"/>
</dbReference>
<evidence type="ECO:0000313" key="2">
    <source>
        <dbReference type="EMBL" id="GLX79903.1"/>
    </source>
</evidence>
<keyword evidence="3" id="KW-1185">Reference proteome</keyword>
<dbReference type="Proteomes" id="UP001157186">
    <property type="component" value="Unassembled WGS sequence"/>
</dbReference>
<sequence length="736" mass="84502">MKIQSFFIILTVTISSLVLASIVQAKVVIDGKLMPDEWRDAQVFSSYVQSFPNTGETPKYPTTTYLLTDEKGIYIGFENYQPERSRTYSGHDQYTSADFDMVFIDFNNDGDTTYEFVATLGGGTMDGTYSRGNQSNRDWDGTWQVQVSEQGDYWYSEFFIPWTTATYQEKAGDKRDISVYFQRYNVVASQAYSFPDTHRGRKNFTYEYTPVAVDNYQQQSLRSTLYLADQYDFVDKQNEMELGLDLTWKPKANHQLIATINPDFGQVESDELIVNYSAVETLRTDKRPFFTENQSLFDVQGPNSLKLVNTRRIGANAQLDAGTVHDIIAAGKYIYNGSAVNAGVLYAQEDDAVANDGKKFTSARWYSSVGDVSFGQLANFVDDPLANRDSLVVNHDVRYQLNEQINLFANAIYSHNQENLEKNIGKGLTLKASYVPERYWQNALEWSYLDDALDINDLGYQQRNNLSNITITSQYDDVQFSTQSLILRGRFYGEYHSQRNTQGLNLRDNWYASYYLQLKNKHAFRVGVKQLNRGNDDLITRQLGYVTMDTQRDFHLFYDSPSPAVFSFDMTYHHLQEGLEDWANKFALNTTSYFSDSIRLDANYTYIDSDDWLVGNASGQVKRYRRYLNKVYAKLVARLDQHSDFTLTTQWYGVKAKGRSVNDSDFFAGADFNVSRFALQARYRYKFNSGSSFYLVYGHNGFDNSDENGTNFSDLLSNAVAYPEQKSLTAKVNWIF</sequence>
<evidence type="ECO:0000313" key="3">
    <source>
        <dbReference type="Proteomes" id="UP001157186"/>
    </source>
</evidence>
<dbReference type="InterPro" id="IPR045670">
    <property type="entry name" value="DUF5916"/>
</dbReference>
<dbReference type="SUPFAM" id="SSF49344">
    <property type="entry name" value="CBD9-like"/>
    <property type="match status" value="1"/>
</dbReference>
<name>A0ABQ6GVG8_9GAMM</name>
<proteinExistence type="predicted"/>
<dbReference type="Pfam" id="PF19313">
    <property type="entry name" value="DUF5916"/>
    <property type="match status" value="2"/>
</dbReference>
<dbReference type="Gene3D" id="2.60.40.1190">
    <property type="match status" value="1"/>
</dbReference>